<organism evidence="2 3">
    <name type="scientific">Nocardia farcinica</name>
    <dbReference type="NCBI Taxonomy" id="37329"/>
    <lineage>
        <taxon>Bacteria</taxon>
        <taxon>Bacillati</taxon>
        <taxon>Actinomycetota</taxon>
        <taxon>Actinomycetes</taxon>
        <taxon>Mycobacteriales</taxon>
        <taxon>Nocardiaceae</taxon>
        <taxon>Nocardia</taxon>
    </lineage>
</organism>
<dbReference type="OMA" id="HAGATCA"/>
<reference evidence="3" key="1">
    <citation type="submission" date="2015-03" db="EMBL/GenBank/DDBJ databases">
        <authorList>
            <consortium name="Pathogen Informatics"/>
        </authorList>
    </citation>
    <scope>NUCLEOTIDE SEQUENCE [LARGE SCALE GENOMIC DNA]</scope>
    <source>
        <strain evidence="3">NCTC11134</strain>
    </source>
</reference>
<feature type="signal peptide" evidence="1">
    <location>
        <begin position="1"/>
        <end position="28"/>
    </location>
</feature>
<proteinExistence type="predicted"/>
<evidence type="ECO:0000313" key="3">
    <source>
        <dbReference type="Proteomes" id="UP000057820"/>
    </source>
</evidence>
<accession>A0A0H5NQI7</accession>
<evidence type="ECO:0000313" key="2">
    <source>
        <dbReference type="EMBL" id="CRY77562.1"/>
    </source>
</evidence>
<dbReference type="GeneID" id="61132457"/>
<evidence type="ECO:0000256" key="1">
    <source>
        <dbReference type="SAM" id="SignalP"/>
    </source>
</evidence>
<keyword evidence="1" id="KW-0732">Signal</keyword>
<sequence length="149" mass="15446">MNRSLTRLACLAGALVALPLLAAGPAQAQPGAVHFSMGGLNCAIFDNGTVGCDLPTATPLQYGQLPFAIPVHEIVMDIPWLPAHPTFDPGTPYTLPGGNPPIDQVKTGDGQWGPFVEHAGVHCYVGFHGSVGCTAGGRGWSMWSGRISA</sequence>
<evidence type="ECO:0008006" key="4">
    <source>
        <dbReference type="Google" id="ProtNLM"/>
    </source>
</evidence>
<gene>
    <name evidence="2" type="ORF">ERS450000_02466</name>
</gene>
<dbReference type="KEGG" id="nfr:ERS450000_02466"/>
<dbReference type="Proteomes" id="UP000057820">
    <property type="component" value="Chromosome 1"/>
</dbReference>
<protein>
    <recommendedName>
        <fullName evidence="4">Secreted protein</fullName>
    </recommendedName>
</protein>
<dbReference type="EMBL" id="LN868938">
    <property type="protein sequence ID" value="CRY77562.1"/>
    <property type="molecule type" value="Genomic_DNA"/>
</dbReference>
<dbReference type="RefSeq" id="WP_011208202.1">
    <property type="nucleotide sequence ID" value="NZ_CAACYE020000001.1"/>
</dbReference>
<feature type="chain" id="PRO_5005222332" description="Secreted protein" evidence="1">
    <location>
        <begin position="29"/>
        <end position="149"/>
    </location>
</feature>
<dbReference type="AlphaFoldDB" id="A0A0H5NQI7"/>
<name>A0A0H5NQI7_NOCFR</name>